<dbReference type="CDD" id="cd02518">
    <property type="entry name" value="GT2_SpsF"/>
    <property type="match status" value="1"/>
</dbReference>
<accession>A0ABU0JQ71</accession>
<dbReference type="InterPro" id="IPR003329">
    <property type="entry name" value="Cytidylyl_trans"/>
</dbReference>
<name>A0ABU0JQ71_HATLI</name>
<protein>
    <submittedName>
        <fullName evidence="1">Spore coat polysaccharide biosynthesis protein SpsF</fullName>
    </submittedName>
</protein>
<reference evidence="1 2" key="1">
    <citation type="submission" date="2023-07" db="EMBL/GenBank/DDBJ databases">
        <title>Genomic Encyclopedia of Type Strains, Phase IV (KMG-IV): sequencing the most valuable type-strain genomes for metagenomic binning, comparative biology and taxonomic classification.</title>
        <authorList>
            <person name="Goeker M."/>
        </authorList>
    </citation>
    <scope>NUCLEOTIDE SEQUENCE [LARGE SCALE GENOMIC DNA]</scope>
    <source>
        <strain evidence="1 2">DSM 1400</strain>
    </source>
</reference>
<dbReference type="SUPFAM" id="SSF53448">
    <property type="entry name" value="Nucleotide-diphospho-sugar transferases"/>
    <property type="match status" value="1"/>
</dbReference>
<evidence type="ECO:0000313" key="1">
    <source>
        <dbReference type="EMBL" id="MDQ0479241.1"/>
    </source>
</evidence>
<dbReference type="Pfam" id="PF02348">
    <property type="entry name" value="CTP_transf_3"/>
    <property type="match status" value="1"/>
</dbReference>
<dbReference type="EMBL" id="JAUSWN010000006">
    <property type="protein sequence ID" value="MDQ0479241.1"/>
    <property type="molecule type" value="Genomic_DNA"/>
</dbReference>
<comment type="caution">
    <text evidence="1">The sequence shown here is derived from an EMBL/GenBank/DDBJ whole genome shotgun (WGS) entry which is preliminary data.</text>
</comment>
<keyword evidence="2" id="KW-1185">Reference proteome</keyword>
<gene>
    <name evidence="1" type="ORF">QOZ93_000981</name>
</gene>
<dbReference type="PANTHER" id="PTHR42866:SF1">
    <property type="entry name" value="SPORE COAT POLYSACCHARIDE BIOSYNTHESIS PROTEIN SPSF"/>
    <property type="match status" value="1"/>
</dbReference>
<sequence length="244" mass="28506">MKVVCIIQARYGSTRLPGKVLKQICGKSILQHDIERIKCVKSIDEIIVATSNLKRDDIIEAEVKKCGISVSRGSEEDVLSRYYYAAKQNKADIVVRITSDCPLIDTDITNDIIKLYLNNFKTCDYLSNTLERTFPRGLDVEVFSFDVLEKAFNESVLLRDREHVTPYIWDNPEKFRIKQFKGDINYSDFRWTVDTKEDFDLVNKIYEKLYPSKNNLFGMKEILDLYKYYPELRNINGTILQKKI</sequence>
<dbReference type="RefSeq" id="WP_307355332.1">
    <property type="nucleotide sequence ID" value="NZ_BAAACJ010000012.1"/>
</dbReference>
<evidence type="ECO:0000313" key="2">
    <source>
        <dbReference type="Proteomes" id="UP001224418"/>
    </source>
</evidence>
<dbReference type="Proteomes" id="UP001224418">
    <property type="component" value="Unassembled WGS sequence"/>
</dbReference>
<dbReference type="Gene3D" id="3.90.550.10">
    <property type="entry name" value="Spore Coat Polysaccharide Biosynthesis Protein SpsA, Chain A"/>
    <property type="match status" value="1"/>
</dbReference>
<dbReference type="InterPro" id="IPR029044">
    <property type="entry name" value="Nucleotide-diphossugar_trans"/>
</dbReference>
<dbReference type="PANTHER" id="PTHR42866">
    <property type="entry name" value="3-DEOXY-MANNO-OCTULOSONATE CYTIDYLYLTRANSFERASE"/>
    <property type="match status" value="1"/>
</dbReference>
<proteinExistence type="predicted"/>
<organism evidence="1 2">
    <name type="scientific">Hathewaya limosa</name>
    <name type="common">Clostridium limosum</name>
    <dbReference type="NCBI Taxonomy" id="1536"/>
    <lineage>
        <taxon>Bacteria</taxon>
        <taxon>Bacillati</taxon>
        <taxon>Bacillota</taxon>
        <taxon>Clostridia</taxon>
        <taxon>Eubacteriales</taxon>
        <taxon>Clostridiaceae</taxon>
        <taxon>Hathewaya</taxon>
    </lineage>
</organism>